<dbReference type="InterPro" id="IPR022251">
    <property type="entry name" value="DUF3774_wound-induced"/>
</dbReference>
<dbReference type="STRING" id="49390.A0A068VQ08"/>
<dbReference type="EMBL" id="HG745995">
    <property type="protein sequence ID" value="CDP21818.1"/>
    <property type="molecule type" value="Genomic_DNA"/>
</dbReference>
<dbReference type="PhylomeDB" id="A0A068VQ08"/>
<feature type="compositionally biased region" description="Low complexity" evidence="1">
    <location>
        <begin position="58"/>
        <end position="71"/>
    </location>
</feature>
<evidence type="ECO:0000313" key="2">
    <source>
        <dbReference type="EMBL" id="CDP21818.1"/>
    </source>
</evidence>
<dbReference type="OMA" id="RTWITAT"/>
<feature type="non-terminal residue" evidence="2">
    <location>
        <position position="1"/>
    </location>
</feature>
<sequence length="100" mass="11328">NSATETAKLSEESLRKVLYLSSLGVGAVQAMRYQGLFRWNHTIRSIHQHAKNNLRSLSQSKQLSSSAFVSSRNKAEDQEKLKEAEDSLRKVMYLSCWGPN</sequence>
<reference evidence="3" key="1">
    <citation type="journal article" date="2014" name="Science">
        <title>The coffee genome provides insight into the convergent evolution of caffeine biosynthesis.</title>
        <authorList>
            <person name="Denoeud F."/>
            <person name="Carretero-Paulet L."/>
            <person name="Dereeper A."/>
            <person name="Droc G."/>
            <person name="Guyot R."/>
            <person name="Pietrella M."/>
            <person name="Zheng C."/>
            <person name="Alberti A."/>
            <person name="Anthony F."/>
            <person name="Aprea G."/>
            <person name="Aury J.M."/>
            <person name="Bento P."/>
            <person name="Bernard M."/>
            <person name="Bocs S."/>
            <person name="Campa C."/>
            <person name="Cenci A."/>
            <person name="Combes M.C."/>
            <person name="Crouzillat D."/>
            <person name="Da Silva C."/>
            <person name="Daddiego L."/>
            <person name="De Bellis F."/>
            <person name="Dussert S."/>
            <person name="Garsmeur O."/>
            <person name="Gayraud T."/>
            <person name="Guignon V."/>
            <person name="Jahn K."/>
            <person name="Jamilloux V."/>
            <person name="Joet T."/>
            <person name="Labadie K."/>
            <person name="Lan T."/>
            <person name="Leclercq J."/>
            <person name="Lepelley M."/>
            <person name="Leroy T."/>
            <person name="Li L.T."/>
            <person name="Librado P."/>
            <person name="Lopez L."/>
            <person name="Munoz A."/>
            <person name="Noel B."/>
            <person name="Pallavicini A."/>
            <person name="Perrotta G."/>
            <person name="Poncet V."/>
            <person name="Pot D."/>
            <person name="Priyono X."/>
            <person name="Rigoreau M."/>
            <person name="Rouard M."/>
            <person name="Rozas J."/>
            <person name="Tranchant-Dubreuil C."/>
            <person name="VanBuren R."/>
            <person name="Zhang Q."/>
            <person name="Andrade A.C."/>
            <person name="Argout X."/>
            <person name="Bertrand B."/>
            <person name="de Kochko A."/>
            <person name="Graziosi G."/>
            <person name="Henry R.J."/>
            <person name="Jayarama X."/>
            <person name="Ming R."/>
            <person name="Nagai C."/>
            <person name="Rounsley S."/>
            <person name="Sankoff D."/>
            <person name="Giuliano G."/>
            <person name="Albert V.A."/>
            <person name="Wincker P."/>
            <person name="Lashermes P."/>
        </authorList>
    </citation>
    <scope>NUCLEOTIDE SEQUENCE [LARGE SCALE GENOMIC DNA]</scope>
    <source>
        <strain evidence="3">cv. DH200-94</strain>
    </source>
</reference>
<name>A0A068VQ08_COFCA</name>
<dbReference type="AlphaFoldDB" id="A0A068VQ08"/>
<evidence type="ECO:0000313" key="3">
    <source>
        <dbReference type="Proteomes" id="UP000295252"/>
    </source>
</evidence>
<dbReference type="Pfam" id="PF12609">
    <property type="entry name" value="DUF3774"/>
    <property type="match status" value="1"/>
</dbReference>
<accession>A0A068VQ08</accession>
<protein>
    <submittedName>
        <fullName evidence="2">DH200=94 genomic scaffold, scaffold_6911</fullName>
    </submittedName>
</protein>
<keyword evidence="3" id="KW-1185">Reference proteome</keyword>
<feature type="region of interest" description="Disordered" evidence="1">
    <location>
        <begin position="58"/>
        <end position="81"/>
    </location>
</feature>
<proteinExistence type="predicted"/>
<dbReference type="Gramene" id="CDP21818">
    <property type="protein sequence ID" value="CDP21818"/>
    <property type="gene ID" value="GSCOC_T00006470001"/>
</dbReference>
<dbReference type="OrthoDB" id="691528at2759"/>
<dbReference type="Proteomes" id="UP000295252">
    <property type="component" value="Unassembled WGS sequence"/>
</dbReference>
<organism evidence="2 3">
    <name type="scientific">Coffea canephora</name>
    <name type="common">Robusta coffee</name>
    <dbReference type="NCBI Taxonomy" id="49390"/>
    <lineage>
        <taxon>Eukaryota</taxon>
        <taxon>Viridiplantae</taxon>
        <taxon>Streptophyta</taxon>
        <taxon>Embryophyta</taxon>
        <taxon>Tracheophyta</taxon>
        <taxon>Spermatophyta</taxon>
        <taxon>Magnoliopsida</taxon>
        <taxon>eudicotyledons</taxon>
        <taxon>Gunneridae</taxon>
        <taxon>Pentapetalae</taxon>
        <taxon>asterids</taxon>
        <taxon>lamiids</taxon>
        <taxon>Gentianales</taxon>
        <taxon>Rubiaceae</taxon>
        <taxon>Ixoroideae</taxon>
        <taxon>Gardenieae complex</taxon>
        <taxon>Bertiereae - Coffeeae clade</taxon>
        <taxon>Coffeeae</taxon>
        <taxon>Coffea</taxon>
    </lineage>
</organism>
<dbReference type="PANTHER" id="PTHR33090">
    <property type="entry name" value="DUF3774 DOMAIN PROTEIN-RELATED"/>
    <property type="match status" value="1"/>
</dbReference>
<evidence type="ECO:0000256" key="1">
    <source>
        <dbReference type="SAM" id="MobiDB-lite"/>
    </source>
</evidence>
<dbReference type="InParanoid" id="A0A068VQ08"/>
<dbReference type="FunCoup" id="A0A068VQ08">
    <property type="interactions" value="542"/>
</dbReference>
<gene>
    <name evidence="2" type="ORF">GSCOC_T00006470001</name>
</gene>